<feature type="domain" description="Non-reducing end beta-L-arabinofuranosidase-like GH127 middle" evidence="3">
    <location>
        <begin position="429"/>
        <end position="518"/>
    </location>
</feature>
<feature type="domain" description="Non-reducing end beta-L-arabinofuranosidase-like GH127 C-terminal" evidence="4">
    <location>
        <begin position="520"/>
        <end position="645"/>
    </location>
</feature>
<organism evidence="5 6">
    <name type="scientific">Promicromonospora sukumoe</name>
    <dbReference type="NCBI Taxonomy" id="88382"/>
    <lineage>
        <taxon>Bacteria</taxon>
        <taxon>Bacillati</taxon>
        <taxon>Actinomycetota</taxon>
        <taxon>Actinomycetes</taxon>
        <taxon>Micrococcales</taxon>
        <taxon>Promicromonosporaceae</taxon>
        <taxon>Promicromonospora</taxon>
    </lineage>
</organism>
<dbReference type="Pfam" id="PF20737">
    <property type="entry name" value="Glyco_hydro127C"/>
    <property type="match status" value="1"/>
</dbReference>
<evidence type="ECO:0000313" key="6">
    <source>
        <dbReference type="Proteomes" id="UP000540568"/>
    </source>
</evidence>
<sequence>MTTPTPSGTTRGPAEPTSDARVLLRPLAPGYVTVDGGLWRRTADVNRAAAIPGGLEQLAKAGNLRNLEIAAGVADGDAIGPIFADSDVHKWLEAAAWEYAREPDEQLLADQLHVTSLLAAAQADDGYLDSVPALRNVPRYSDLPWSHELYCAGHLFQAAVAQVRGTGRTELLDVAVRLANHLVVTFGDGPGQLRDVDGHPVIEMALVELYRETGTRAYLDLASWFVEARGTGLIEAHGKQPTYFSDRVKVRAATTVEGHAVRAVYLGAGAADVAIETGDAELLAALDTQYRAMERGKQYLTGGLGARWEGESFGDPFELPTDRGYAETCAAIGGVQWAWRMLLATGEARYADQIERMLLNGFLAGVSLSGTEYFYVNPLQLRADAHAEEDRSPAHGRRGWFDCACCPPNIMRTVSSLTGYVATADGPSLQLHQYAPGTVTAPLDGGTLHLRVETAYPDEGSIALHVEEAPDGETTLALRVPAWADGATLDGEPVTAGTYARVTRRFAAGDTVRLDLPMTPRLTSADPRVDAVRGSVAIERGPLVYALEQPDQEAGAVVDDLRIDVSGGLSDEFRADLLGGVTVVRASGAVVPGPDAGATTPYGPAGTPSSASDQPTEPVRDVTLTAIPYYAWANRGPQPMRVWIPTNAG</sequence>
<dbReference type="EMBL" id="JACGWV010000001">
    <property type="protein sequence ID" value="MBA8806654.1"/>
    <property type="molecule type" value="Genomic_DNA"/>
</dbReference>
<evidence type="ECO:0000259" key="2">
    <source>
        <dbReference type="Pfam" id="PF07944"/>
    </source>
</evidence>
<feature type="region of interest" description="Disordered" evidence="1">
    <location>
        <begin position="591"/>
        <end position="617"/>
    </location>
</feature>
<dbReference type="InterPro" id="IPR049046">
    <property type="entry name" value="Beta-AFase-like_GH127_middle"/>
</dbReference>
<proteinExistence type="predicted"/>
<dbReference type="InterPro" id="IPR008928">
    <property type="entry name" value="6-hairpin_glycosidase_sf"/>
</dbReference>
<gene>
    <name evidence="5" type="ORF">FHX71_000596</name>
</gene>
<dbReference type="InterPro" id="IPR049049">
    <property type="entry name" value="Beta-AFase-like_GH127_C"/>
</dbReference>
<protein>
    <recommendedName>
        <fullName evidence="7">Glycoside hydrolase family 127 protein</fullName>
    </recommendedName>
</protein>
<dbReference type="PANTHER" id="PTHR43465:SF2">
    <property type="entry name" value="DUF1680 DOMAIN PROTEIN (AFU_ORTHOLOGUE AFUA_1G08910)"/>
    <property type="match status" value="1"/>
</dbReference>
<dbReference type="InterPro" id="IPR012878">
    <property type="entry name" value="Beta-AFase-like_GH127_cat"/>
</dbReference>
<evidence type="ECO:0000256" key="1">
    <source>
        <dbReference type="SAM" id="MobiDB-lite"/>
    </source>
</evidence>
<dbReference type="AlphaFoldDB" id="A0A7W3PCN8"/>
<name>A0A7W3PCN8_9MICO</name>
<feature type="domain" description="Non-reducing end beta-L-arabinofuranosidase-like GH127 catalytic" evidence="2">
    <location>
        <begin position="32"/>
        <end position="418"/>
    </location>
</feature>
<dbReference type="Pfam" id="PF20736">
    <property type="entry name" value="Glyco_hydro127M"/>
    <property type="match status" value="1"/>
</dbReference>
<evidence type="ECO:0000259" key="4">
    <source>
        <dbReference type="Pfam" id="PF20737"/>
    </source>
</evidence>
<evidence type="ECO:0000313" key="5">
    <source>
        <dbReference type="EMBL" id="MBA8806654.1"/>
    </source>
</evidence>
<dbReference type="RefSeq" id="WP_182614354.1">
    <property type="nucleotide sequence ID" value="NZ_BAAATF010000002.1"/>
</dbReference>
<evidence type="ECO:0008006" key="7">
    <source>
        <dbReference type="Google" id="ProtNLM"/>
    </source>
</evidence>
<accession>A0A7W3PCN8</accession>
<dbReference type="Pfam" id="PF07944">
    <property type="entry name" value="Beta-AFase-like_GH127_cat"/>
    <property type="match status" value="1"/>
</dbReference>
<dbReference type="Proteomes" id="UP000540568">
    <property type="component" value="Unassembled WGS sequence"/>
</dbReference>
<evidence type="ECO:0000259" key="3">
    <source>
        <dbReference type="Pfam" id="PF20736"/>
    </source>
</evidence>
<dbReference type="SUPFAM" id="SSF48208">
    <property type="entry name" value="Six-hairpin glycosidases"/>
    <property type="match status" value="1"/>
</dbReference>
<keyword evidence="6" id="KW-1185">Reference proteome</keyword>
<dbReference type="InterPro" id="IPR049174">
    <property type="entry name" value="Beta-AFase-like"/>
</dbReference>
<dbReference type="PANTHER" id="PTHR43465">
    <property type="entry name" value="DUF1680 DOMAIN PROTEIN (AFU_ORTHOLOGUE AFUA_1G08910)"/>
    <property type="match status" value="1"/>
</dbReference>
<reference evidence="5 6" key="1">
    <citation type="submission" date="2020-07" db="EMBL/GenBank/DDBJ databases">
        <title>Sequencing the genomes of 1000 actinobacteria strains.</title>
        <authorList>
            <person name="Klenk H.-P."/>
        </authorList>
    </citation>
    <scope>NUCLEOTIDE SEQUENCE [LARGE SCALE GENOMIC DNA]</scope>
    <source>
        <strain evidence="5 6">DSM 44121</strain>
    </source>
</reference>
<dbReference type="GO" id="GO:0005975">
    <property type="term" value="P:carbohydrate metabolic process"/>
    <property type="evidence" value="ECO:0007669"/>
    <property type="project" value="InterPro"/>
</dbReference>
<comment type="caution">
    <text evidence="5">The sequence shown here is derived from an EMBL/GenBank/DDBJ whole genome shotgun (WGS) entry which is preliminary data.</text>
</comment>